<dbReference type="Gene3D" id="3.10.450.50">
    <property type="match status" value="1"/>
</dbReference>
<dbReference type="InterPro" id="IPR014284">
    <property type="entry name" value="RNA_pol_sigma-70_dom"/>
</dbReference>
<dbReference type="NCBIfam" id="TIGR02937">
    <property type="entry name" value="sigma70-ECF"/>
    <property type="match status" value="1"/>
</dbReference>
<evidence type="ECO:0000313" key="9">
    <source>
        <dbReference type="Proteomes" id="UP000460272"/>
    </source>
</evidence>
<organism evidence="8 9">
    <name type="scientific">Trebonia kvetii</name>
    <dbReference type="NCBI Taxonomy" id="2480626"/>
    <lineage>
        <taxon>Bacteria</taxon>
        <taxon>Bacillati</taxon>
        <taxon>Actinomycetota</taxon>
        <taxon>Actinomycetes</taxon>
        <taxon>Streptosporangiales</taxon>
        <taxon>Treboniaceae</taxon>
        <taxon>Trebonia</taxon>
    </lineage>
</organism>
<dbReference type="RefSeq" id="WP_145850886.1">
    <property type="nucleotide sequence ID" value="NZ_RPFW01000001.1"/>
</dbReference>
<comment type="caution">
    <text evidence="8">The sequence shown here is derived from an EMBL/GenBank/DDBJ whole genome shotgun (WGS) entry which is preliminary data.</text>
</comment>
<dbReference type="Gene3D" id="1.10.10.10">
    <property type="entry name" value="Winged helix-like DNA-binding domain superfamily/Winged helix DNA-binding domain"/>
    <property type="match status" value="1"/>
</dbReference>
<reference evidence="8 9" key="1">
    <citation type="submission" date="2018-11" db="EMBL/GenBank/DDBJ databases">
        <title>Trebonia kvetii gen.nov., sp.nov., a novel acidophilic actinobacterium, and proposal of the new actinobacterial family Treboniaceae fam. nov.</title>
        <authorList>
            <person name="Rapoport D."/>
            <person name="Sagova-Mareckova M."/>
            <person name="Sedlacek I."/>
            <person name="Provaznik J."/>
            <person name="Kralova S."/>
            <person name="Pavlinic D."/>
            <person name="Benes V."/>
            <person name="Kopecky J."/>
        </authorList>
    </citation>
    <scope>NUCLEOTIDE SEQUENCE [LARGE SCALE GENOMIC DNA]</scope>
    <source>
        <strain evidence="8 9">15Tr583</strain>
    </source>
</reference>
<dbReference type="NCBIfam" id="TIGR02960">
    <property type="entry name" value="SigX5"/>
    <property type="match status" value="1"/>
</dbReference>
<name>A0A6P2C3Y8_9ACTN</name>
<comment type="similarity">
    <text evidence="1">Belongs to the sigma-70 factor family. ECF subfamily.</text>
</comment>
<evidence type="ECO:0000256" key="1">
    <source>
        <dbReference type="ARBA" id="ARBA00010641"/>
    </source>
</evidence>
<evidence type="ECO:0000256" key="2">
    <source>
        <dbReference type="ARBA" id="ARBA00011344"/>
    </source>
</evidence>
<accession>A0A6P2C3Y8</accession>
<dbReference type="Pfam" id="PF04542">
    <property type="entry name" value="Sigma70_r2"/>
    <property type="match status" value="1"/>
</dbReference>
<comment type="subunit">
    <text evidence="2">Interacts transiently with the RNA polymerase catalytic core formed by RpoA, RpoB, RpoC and RpoZ (2 alpha, 1 beta, 1 beta' and 1 omega subunit) to form the RNA polymerase holoenzyme that can initiate transcription.</text>
</comment>
<gene>
    <name evidence="8" type="ORF">EAS64_01395</name>
</gene>
<feature type="domain" description="RNA polymerase sigma factor 70 region 4 type 2" evidence="7">
    <location>
        <begin position="120"/>
        <end position="171"/>
    </location>
</feature>
<feature type="domain" description="RNA polymerase sigma-70 region 2" evidence="6">
    <location>
        <begin position="14"/>
        <end position="80"/>
    </location>
</feature>
<dbReference type="NCBIfam" id="NF006089">
    <property type="entry name" value="PRK08241.1"/>
    <property type="match status" value="1"/>
</dbReference>
<proteinExistence type="inferred from homology"/>
<keyword evidence="5" id="KW-0804">Transcription</keyword>
<dbReference type="InterPro" id="IPR036388">
    <property type="entry name" value="WH-like_DNA-bd_sf"/>
</dbReference>
<dbReference type="GO" id="GO:0006352">
    <property type="term" value="P:DNA-templated transcription initiation"/>
    <property type="evidence" value="ECO:0007669"/>
    <property type="project" value="InterPro"/>
</dbReference>
<evidence type="ECO:0000256" key="5">
    <source>
        <dbReference type="ARBA" id="ARBA00023163"/>
    </source>
</evidence>
<evidence type="ECO:0000259" key="6">
    <source>
        <dbReference type="Pfam" id="PF04542"/>
    </source>
</evidence>
<evidence type="ECO:0000256" key="3">
    <source>
        <dbReference type="ARBA" id="ARBA00023015"/>
    </source>
</evidence>
<dbReference type="GO" id="GO:0003677">
    <property type="term" value="F:DNA binding"/>
    <property type="evidence" value="ECO:0007669"/>
    <property type="project" value="InterPro"/>
</dbReference>
<dbReference type="InterPro" id="IPR032710">
    <property type="entry name" value="NTF2-like_dom_sf"/>
</dbReference>
<dbReference type="EMBL" id="RPFW01000001">
    <property type="protein sequence ID" value="TVZ06132.1"/>
    <property type="molecule type" value="Genomic_DNA"/>
</dbReference>
<dbReference type="InterPro" id="IPR014305">
    <property type="entry name" value="RNA_pol_sigma-G_actinobac"/>
</dbReference>
<sequence>MDVLDEARFTELSERHRHELQVHSYRMLGNFEQAEDAVQEALLRAWKGRASFDGGPAARAWLYRIVTTTCFDILRAAQRRPEQIQSIADVPWIQPYPDVLLDAAAEPEGAAIRRETVELAYLAVIQLLPARQRAVLLLRDVQGYSGAETAQMLGMSVPAMASALQRARATLEVKTAARDGDWSPDGITDADRALLAAFVDAHQRQDPDAGLAVIREDIRLAMPPDPGLFTGKDALAGFMARAYDRSIFGDWKLLPTAANRMPAAASYLRRAGSDRFVPFKLDVFRAGSGLIAEITTFDASLIDRFGLPPFLPADDR</sequence>
<dbReference type="InterPro" id="IPR013249">
    <property type="entry name" value="RNA_pol_sigma70_r4_t2"/>
</dbReference>
<dbReference type="SUPFAM" id="SSF88659">
    <property type="entry name" value="Sigma3 and sigma4 domains of RNA polymerase sigma factors"/>
    <property type="match status" value="1"/>
</dbReference>
<dbReference type="PANTHER" id="PTHR43133">
    <property type="entry name" value="RNA POLYMERASE ECF-TYPE SIGMA FACTO"/>
    <property type="match status" value="1"/>
</dbReference>
<dbReference type="InterPro" id="IPR013324">
    <property type="entry name" value="RNA_pol_sigma_r3/r4-like"/>
</dbReference>
<dbReference type="InterPro" id="IPR013325">
    <property type="entry name" value="RNA_pol_sigma_r2"/>
</dbReference>
<dbReference type="Gene3D" id="1.10.1740.10">
    <property type="match status" value="1"/>
</dbReference>
<evidence type="ECO:0000256" key="4">
    <source>
        <dbReference type="ARBA" id="ARBA00023082"/>
    </source>
</evidence>
<keyword evidence="9" id="KW-1185">Reference proteome</keyword>
<dbReference type="AlphaFoldDB" id="A0A6P2C3Y8"/>
<protein>
    <submittedName>
        <fullName evidence="8">Sigma-70 family RNA polymerase sigma factor</fullName>
    </submittedName>
</protein>
<dbReference type="SUPFAM" id="SSF54427">
    <property type="entry name" value="NTF2-like"/>
    <property type="match status" value="1"/>
</dbReference>
<keyword evidence="3" id="KW-0805">Transcription regulation</keyword>
<dbReference type="InterPro" id="IPR007627">
    <property type="entry name" value="RNA_pol_sigma70_r2"/>
</dbReference>
<dbReference type="Pfam" id="PF08281">
    <property type="entry name" value="Sigma70_r4_2"/>
    <property type="match status" value="1"/>
</dbReference>
<evidence type="ECO:0000313" key="8">
    <source>
        <dbReference type="EMBL" id="TVZ06132.1"/>
    </source>
</evidence>
<dbReference type="OrthoDB" id="3500555at2"/>
<dbReference type="GO" id="GO:0016987">
    <property type="term" value="F:sigma factor activity"/>
    <property type="evidence" value="ECO:0007669"/>
    <property type="project" value="UniProtKB-KW"/>
</dbReference>
<keyword evidence="4" id="KW-0731">Sigma factor</keyword>
<dbReference type="Proteomes" id="UP000460272">
    <property type="component" value="Unassembled WGS sequence"/>
</dbReference>
<dbReference type="PANTHER" id="PTHR43133:SF65">
    <property type="entry name" value="ECF RNA POLYMERASE SIGMA FACTOR SIGG"/>
    <property type="match status" value="1"/>
</dbReference>
<dbReference type="CDD" id="cd06171">
    <property type="entry name" value="Sigma70_r4"/>
    <property type="match status" value="1"/>
</dbReference>
<dbReference type="InterPro" id="IPR039425">
    <property type="entry name" value="RNA_pol_sigma-70-like"/>
</dbReference>
<dbReference type="SUPFAM" id="SSF88946">
    <property type="entry name" value="Sigma2 domain of RNA polymerase sigma factors"/>
    <property type="match status" value="1"/>
</dbReference>
<evidence type="ECO:0000259" key="7">
    <source>
        <dbReference type="Pfam" id="PF08281"/>
    </source>
</evidence>